<dbReference type="EMBL" id="JANPWB010000002">
    <property type="protein sequence ID" value="KAJ1207155.1"/>
    <property type="molecule type" value="Genomic_DNA"/>
</dbReference>
<proteinExistence type="predicted"/>
<organism evidence="2 3">
    <name type="scientific">Pleurodeles waltl</name>
    <name type="common">Iberian ribbed newt</name>
    <dbReference type="NCBI Taxonomy" id="8319"/>
    <lineage>
        <taxon>Eukaryota</taxon>
        <taxon>Metazoa</taxon>
        <taxon>Chordata</taxon>
        <taxon>Craniata</taxon>
        <taxon>Vertebrata</taxon>
        <taxon>Euteleostomi</taxon>
        <taxon>Amphibia</taxon>
        <taxon>Batrachia</taxon>
        <taxon>Caudata</taxon>
        <taxon>Salamandroidea</taxon>
        <taxon>Salamandridae</taxon>
        <taxon>Pleurodelinae</taxon>
        <taxon>Pleurodeles</taxon>
    </lineage>
</organism>
<name>A0AAV7VZN1_PLEWA</name>
<sequence>MGIYDARKSYLIFNTKRQAKPAVIDDSGSSDGDDIAEGEPLSLGDIKPLLLDKKFSFSAIDEKIDSLKQLMDDERSLGQATHSDHKC</sequence>
<protein>
    <submittedName>
        <fullName evidence="2">Uncharacterized protein</fullName>
    </submittedName>
</protein>
<gene>
    <name evidence="2" type="ORF">NDU88_002547</name>
</gene>
<reference evidence="2" key="1">
    <citation type="journal article" date="2022" name="bioRxiv">
        <title>Sequencing and chromosome-scale assembly of the giantPleurodeles waltlgenome.</title>
        <authorList>
            <person name="Brown T."/>
            <person name="Elewa A."/>
            <person name="Iarovenko S."/>
            <person name="Subramanian E."/>
            <person name="Araus A.J."/>
            <person name="Petzold A."/>
            <person name="Susuki M."/>
            <person name="Suzuki K.-i.T."/>
            <person name="Hayashi T."/>
            <person name="Toyoda A."/>
            <person name="Oliveira C."/>
            <person name="Osipova E."/>
            <person name="Leigh N.D."/>
            <person name="Simon A."/>
            <person name="Yun M.H."/>
        </authorList>
    </citation>
    <scope>NUCLEOTIDE SEQUENCE</scope>
    <source>
        <strain evidence="2">20211129_DDA</strain>
        <tissue evidence="2">Liver</tissue>
    </source>
</reference>
<evidence type="ECO:0000256" key="1">
    <source>
        <dbReference type="SAM" id="MobiDB-lite"/>
    </source>
</evidence>
<comment type="caution">
    <text evidence="2">The sequence shown here is derived from an EMBL/GenBank/DDBJ whole genome shotgun (WGS) entry which is preliminary data.</text>
</comment>
<feature type="region of interest" description="Disordered" evidence="1">
    <location>
        <begin position="20"/>
        <end position="39"/>
    </location>
</feature>
<dbReference type="AlphaFoldDB" id="A0AAV7VZN1"/>
<dbReference type="Proteomes" id="UP001066276">
    <property type="component" value="Chromosome 1_2"/>
</dbReference>
<evidence type="ECO:0000313" key="3">
    <source>
        <dbReference type="Proteomes" id="UP001066276"/>
    </source>
</evidence>
<evidence type="ECO:0000313" key="2">
    <source>
        <dbReference type="EMBL" id="KAJ1207155.1"/>
    </source>
</evidence>
<accession>A0AAV7VZN1</accession>
<keyword evidence="3" id="KW-1185">Reference proteome</keyword>